<comment type="caution">
    <text evidence="3">The sequence shown here is derived from an EMBL/GenBank/DDBJ whole genome shotgun (WGS) entry which is preliminary data.</text>
</comment>
<dbReference type="Proteomes" id="UP000231134">
    <property type="component" value="Unassembled WGS sequence"/>
</dbReference>
<dbReference type="PIRSF" id="PIRSF000705">
    <property type="entry name" value="DNK"/>
    <property type="match status" value="1"/>
</dbReference>
<dbReference type="GO" id="GO:0019136">
    <property type="term" value="F:deoxynucleoside kinase activity"/>
    <property type="evidence" value="ECO:0007669"/>
    <property type="project" value="InterPro"/>
</dbReference>
<dbReference type="InterPro" id="IPR027417">
    <property type="entry name" value="P-loop_NTPase"/>
</dbReference>
<dbReference type="GO" id="GO:0005524">
    <property type="term" value="F:ATP binding"/>
    <property type="evidence" value="ECO:0007669"/>
    <property type="project" value="UniProtKB-KW"/>
</dbReference>
<dbReference type="Pfam" id="PF01712">
    <property type="entry name" value="dNK"/>
    <property type="match status" value="1"/>
</dbReference>
<dbReference type="GO" id="GO:0005737">
    <property type="term" value="C:cytoplasm"/>
    <property type="evidence" value="ECO:0007669"/>
    <property type="project" value="TreeGrafter"/>
</dbReference>
<name>A0A2M9A402_9BACT</name>
<evidence type="ECO:0000313" key="4">
    <source>
        <dbReference type="Proteomes" id="UP000231134"/>
    </source>
</evidence>
<dbReference type="SUPFAM" id="SSF52540">
    <property type="entry name" value="P-loop containing nucleoside triphosphate hydrolases"/>
    <property type="match status" value="1"/>
</dbReference>
<evidence type="ECO:0000259" key="2">
    <source>
        <dbReference type="Pfam" id="PF01712"/>
    </source>
</evidence>
<dbReference type="CDD" id="cd01673">
    <property type="entry name" value="dNK"/>
    <property type="match status" value="1"/>
</dbReference>
<dbReference type="EMBL" id="PGEX01000001">
    <property type="protein sequence ID" value="PJJ40424.1"/>
    <property type="molecule type" value="Genomic_DNA"/>
</dbReference>
<proteinExistence type="predicted"/>
<dbReference type="InterPro" id="IPR002624">
    <property type="entry name" value="DCK/DGK"/>
</dbReference>
<keyword evidence="4" id="KW-1185">Reference proteome</keyword>
<dbReference type="InterPro" id="IPR050566">
    <property type="entry name" value="Deoxyribonucleoside_kinase"/>
</dbReference>
<keyword evidence="1" id="KW-0067">ATP-binding</keyword>
<dbReference type="AlphaFoldDB" id="A0A2M9A402"/>
<dbReference type="PANTHER" id="PTHR10513">
    <property type="entry name" value="DEOXYNUCLEOSIDE KINASE"/>
    <property type="match status" value="1"/>
</dbReference>
<keyword evidence="3" id="KW-0418">Kinase</keyword>
<feature type="binding site" evidence="1">
    <location>
        <begin position="155"/>
        <end position="159"/>
    </location>
    <ligand>
        <name>ATP</name>
        <dbReference type="ChEBI" id="CHEBI:30616"/>
    </ligand>
</feature>
<dbReference type="PANTHER" id="PTHR10513:SF46">
    <property type="entry name" value="DEOXYGUANOSINE KINASE"/>
    <property type="match status" value="1"/>
</dbReference>
<organism evidence="3 4">
    <name type="scientific">Hallerella succinigenes</name>
    <dbReference type="NCBI Taxonomy" id="1896222"/>
    <lineage>
        <taxon>Bacteria</taxon>
        <taxon>Pseudomonadati</taxon>
        <taxon>Fibrobacterota</taxon>
        <taxon>Fibrobacteria</taxon>
        <taxon>Fibrobacterales</taxon>
        <taxon>Fibrobacteraceae</taxon>
        <taxon>Hallerella</taxon>
    </lineage>
</organism>
<keyword evidence="1" id="KW-0547">Nucleotide-binding</keyword>
<feature type="binding site" evidence="1">
    <location>
        <begin position="28"/>
        <end position="36"/>
    </location>
    <ligand>
        <name>ATP</name>
        <dbReference type="ChEBI" id="CHEBI:30616"/>
    </ligand>
</feature>
<accession>A0A2M9A402</accession>
<gene>
    <name evidence="3" type="ORF">BGX16_0345</name>
</gene>
<feature type="domain" description="Deoxynucleoside kinase" evidence="2">
    <location>
        <begin position="25"/>
        <end position="215"/>
    </location>
</feature>
<keyword evidence="3" id="KW-0808">Transferase</keyword>
<dbReference type="InterPro" id="IPR031314">
    <property type="entry name" value="DNK_dom"/>
</dbReference>
<dbReference type="RefSeq" id="WP_241899402.1">
    <property type="nucleotide sequence ID" value="NZ_JAQXKX010000018.1"/>
</dbReference>
<evidence type="ECO:0000313" key="3">
    <source>
        <dbReference type="EMBL" id="PJJ40424.1"/>
    </source>
</evidence>
<sequence>MNEAFVGQSRSEATIKLPERVHFVAIDGVIGAGKTSLARILAKELGANLVLEQFEENPFLERFYENPAAYAFQTQLFFLLSRLRQFQDAFVQNDLFRHNVVSDYTFEKDRIFALQNLTDSEMAMYDTVSNSLSTSLPHPDLIIYLQADVPTLLSRISKRGRAMEKSIEGNYLRDLLQRYDHHFWHYTKAPVLIINTNKIDFVNNEKHLQMVLNAIAAAPTQTTYFAPEGG</sequence>
<protein>
    <submittedName>
        <fullName evidence="3">Deoxyadenosine/deoxycytidine kinase</fullName>
    </submittedName>
</protein>
<dbReference type="Gene3D" id="3.40.50.300">
    <property type="entry name" value="P-loop containing nucleotide triphosphate hydrolases"/>
    <property type="match status" value="1"/>
</dbReference>
<reference evidence="3 4" key="1">
    <citation type="submission" date="2017-11" db="EMBL/GenBank/DDBJ databases">
        <title>Animal gut microbial communities from fecal samples from Wisconsin, USA.</title>
        <authorList>
            <person name="Neumann A."/>
        </authorList>
    </citation>
    <scope>NUCLEOTIDE SEQUENCE [LARGE SCALE GENOMIC DNA]</scope>
    <source>
        <strain evidence="3 4">UWS3</strain>
    </source>
</reference>
<evidence type="ECO:0000256" key="1">
    <source>
        <dbReference type="PIRSR" id="PIRSR000705-3"/>
    </source>
</evidence>